<dbReference type="Gene3D" id="3.30.70.100">
    <property type="match status" value="1"/>
</dbReference>
<evidence type="ECO:0000256" key="7">
    <source>
        <dbReference type="SAM" id="Phobius"/>
    </source>
</evidence>
<feature type="transmembrane region" description="Helical" evidence="7">
    <location>
        <begin position="363"/>
        <end position="379"/>
    </location>
</feature>
<evidence type="ECO:0000256" key="4">
    <source>
        <dbReference type="ARBA" id="ARBA00022692"/>
    </source>
</evidence>
<feature type="transmembrane region" description="Helical" evidence="7">
    <location>
        <begin position="482"/>
        <end position="506"/>
    </location>
</feature>
<feature type="transmembrane region" description="Helical" evidence="7">
    <location>
        <begin position="244"/>
        <end position="265"/>
    </location>
</feature>
<feature type="domain" description="Mechanosensitive ion channel MscS" evidence="9">
    <location>
        <begin position="620"/>
        <end position="684"/>
    </location>
</feature>
<comment type="similarity">
    <text evidence="2">Belongs to the MscS (TC 1.A.23) family.</text>
</comment>
<evidence type="ECO:0000256" key="2">
    <source>
        <dbReference type="ARBA" id="ARBA00008017"/>
    </source>
</evidence>
<dbReference type="Pfam" id="PF12607">
    <property type="entry name" value="DUF3772"/>
    <property type="match status" value="1"/>
</dbReference>
<evidence type="ECO:0000256" key="3">
    <source>
        <dbReference type="ARBA" id="ARBA00022475"/>
    </source>
</evidence>
<keyword evidence="4 7" id="KW-0812">Transmembrane</keyword>
<evidence type="ECO:0000259" key="10">
    <source>
        <dbReference type="Pfam" id="PF12607"/>
    </source>
</evidence>
<dbReference type="SUPFAM" id="SSF82861">
    <property type="entry name" value="Mechanosensitive channel protein MscS (YggB), transmembrane region"/>
    <property type="match status" value="1"/>
</dbReference>
<evidence type="ECO:0000256" key="5">
    <source>
        <dbReference type="ARBA" id="ARBA00022989"/>
    </source>
</evidence>
<gene>
    <name evidence="12" type="ORF">PBT88_11195</name>
</gene>
<feature type="signal peptide" evidence="8">
    <location>
        <begin position="1"/>
        <end position="24"/>
    </location>
</feature>
<dbReference type="EMBL" id="CP115174">
    <property type="protein sequence ID" value="WBO20780.1"/>
    <property type="molecule type" value="Genomic_DNA"/>
</dbReference>
<evidence type="ECO:0000259" key="11">
    <source>
        <dbReference type="Pfam" id="PF21082"/>
    </source>
</evidence>
<feature type="chain" id="PRO_5046172870" evidence="8">
    <location>
        <begin position="25"/>
        <end position="804"/>
    </location>
</feature>
<organism evidence="12 13">
    <name type="scientific">Sphingomonas abietis</name>
    <dbReference type="NCBI Taxonomy" id="3012344"/>
    <lineage>
        <taxon>Bacteria</taxon>
        <taxon>Pseudomonadati</taxon>
        <taxon>Pseudomonadota</taxon>
        <taxon>Alphaproteobacteria</taxon>
        <taxon>Sphingomonadales</taxon>
        <taxon>Sphingomonadaceae</taxon>
        <taxon>Sphingomonas</taxon>
    </lineage>
</organism>
<dbReference type="InterPro" id="IPR010920">
    <property type="entry name" value="LSM_dom_sf"/>
</dbReference>
<accession>A0ABY7NIF9</accession>
<feature type="transmembrane region" description="Helical" evidence="7">
    <location>
        <begin position="428"/>
        <end position="450"/>
    </location>
</feature>
<keyword evidence="5 7" id="KW-1133">Transmembrane helix</keyword>
<feature type="transmembrane region" description="Helical" evidence="7">
    <location>
        <begin position="323"/>
        <end position="343"/>
    </location>
</feature>
<dbReference type="SUPFAM" id="SSF82689">
    <property type="entry name" value="Mechanosensitive channel protein MscS (YggB), C-terminal domain"/>
    <property type="match status" value="1"/>
</dbReference>
<feature type="transmembrane region" description="Helical" evidence="7">
    <location>
        <begin position="581"/>
        <end position="599"/>
    </location>
</feature>
<evidence type="ECO:0000259" key="9">
    <source>
        <dbReference type="Pfam" id="PF00924"/>
    </source>
</evidence>
<dbReference type="Pfam" id="PF00924">
    <property type="entry name" value="MS_channel_2nd"/>
    <property type="match status" value="1"/>
</dbReference>
<feature type="transmembrane region" description="Helical" evidence="7">
    <location>
        <begin position="285"/>
        <end position="303"/>
    </location>
</feature>
<dbReference type="InterPro" id="IPR011014">
    <property type="entry name" value="MscS_channel_TM-2"/>
</dbReference>
<sequence length="804" mass="85422">MRLRFFLPLLCLLAVTSTATQVAAQDVDPIETATTALDKASDEFRAIDAAYNDRTDAAQAHALQNRAAAVKQSSADQVAALSTQLQLIDARVAQIGPVTPGLVEAPDIRAQRKLLAQQRSTVDSAIKRGKLLGTEADQLATEISQAQANAFSERMSVRVPSPLTSGFWGPFLASFPRDSSLLSGFLKTEIDAIAGGARRGGLLPALAGLIIALVLIGPVRISLRAVGRRYVIERAPGSRIRRSGLALWLTVVGTLVPWLAATVFVNGLQAGEMIAKEWEKLAGGFQIACLIAALISALGGALLQRHQPSWRLIAISDETANRLRPWTFVASGVTMVSFGLLAIRDGVSTSWSAQAMADGLSTALYLALVLGILIGGARIRAQIIRAASAEDDTRGDQSVIAFLSLATWAIVAVSLVSLATGYVAFGHFLSRIIVWVAVVASTLYLGLVSVDDIFSTLFRRDGRLADAFYHGFGVRRSLIDQFGVALSALIRLMLILIAAGLVLFPFGSNIPSLFGQLGTIAKGVTIGQVTVSPGAILRAVAVLLVGMSVVRGFQKWLTGRYLPATELDAGARNSIAMVARYTGLILAVLWAMASLGIGIERIALLLSALSVGIGFGLQAITQNFVSGLILLAERPVKIGDWVVIGDQEGDVKKISVRATEIQIADRSTLIVPNSELITKSILNKTMADAIGRIQLQFSVPLGSDINQVRGIVMAIHEEHPAVLDDPKPSLFIDSIADGRVNFNGFAYVASPRLVYGTRSEIWFRLLTDLPDAGIELGTTPQQVQWIGAPATGAEGVIGTSPPAE</sequence>
<dbReference type="Proteomes" id="UP001210865">
    <property type="component" value="Chromosome"/>
</dbReference>
<proteinExistence type="inferred from homology"/>
<protein>
    <submittedName>
        <fullName evidence="12">DUF3772 domain-containing protein</fullName>
    </submittedName>
</protein>
<dbReference type="InterPro" id="IPR049278">
    <property type="entry name" value="MS_channel_C"/>
</dbReference>
<dbReference type="InterPro" id="IPR006685">
    <property type="entry name" value="MscS_channel_2nd"/>
</dbReference>
<feature type="domain" description="Mechanosensitive ion channel MscS C-terminal" evidence="11">
    <location>
        <begin position="694"/>
        <end position="775"/>
    </location>
</feature>
<dbReference type="InterPro" id="IPR052702">
    <property type="entry name" value="MscS-like_channel"/>
</dbReference>
<evidence type="ECO:0000313" key="13">
    <source>
        <dbReference type="Proteomes" id="UP001210865"/>
    </source>
</evidence>
<dbReference type="Gene3D" id="2.30.30.60">
    <property type="match status" value="1"/>
</dbReference>
<keyword evidence="13" id="KW-1185">Reference proteome</keyword>
<dbReference type="InterPro" id="IPR011066">
    <property type="entry name" value="MscS_channel_C_sf"/>
</dbReference>
<feature type="transmembrane region" description="Helical" evidence="7">
    <location>
        <begin position="202"/>
        <end position="223"/>
    </location>
</feature>
<dbReference type="SUPFAM" id="SSF50182">
    <property type="entry name" value="Sm-like ribonucleoproteins"/>
    <property type="match status" value="1"/>
</dbReference>
<feature type="domain" description="DUF3772" evidence="10">
    <location>
        <begin position="126"/>
        <end position="186"/>
    </location>
</feature>
<dbReference type="InterPro" id="IPR022249">
    <property type="entry name" value="DUF3772"/>
</dbReference>
<dbReference type="Gene3D" id="1.10.287.1260">
    <property type="match status" value="1"/>
</dbReference>
<evidence type="ECO:0000256" key="1">
    <source>
        <dbReference type="ARBA" id="ARBA00004651"/>
    </source>
</evidence>
<keyword evidence="6 7" id="KW-0472">Membrane</keyword>
<keyword evidence="3" id="KW-1003">Cell membrane</keyword>
<feature type="transmembrane region" description="Helical" evidence="7">
    <location>
        <begin position="526"/>
        <end position="550"/>
    </location>
</feature>
<dbReference type="RefSeq" id="WP_270075430.1">
    <property type="nucleotide sequence ID" value="NZ_CP115174.1"/>
</dbReference>
<evidence type="ECO:0000313" key="12">
    <source>
        <dbReference type="EMBL" id="WBO20780.1"/>
    </source>
</evidence>
<name>A0ABY7NIF9_9SPHN</name>
<feature type="transmembrane region" description="Helical" evidence="7">
    <location>
        <begin position="399"/>
        <end position="422"/>
    </location>
</feature>
<evidence type="ECO:0000256" key="6">
    <source>
        <dbReference type="ARBA" id="ARBA00023136"/>
    </source>
</evidence>
<dbReference type="PANTHER" id="PTHR30347">
    <property type="entry name" value="POTASSIUM CHANNEL RELATED"/>
    <property type="match status" value="1"/>
</dbReference>
<evidence type="ECO:0000256" key="8">
    <source>
        <dbReference type="SAM" id="SignalP"/>
    </source>
</evidence>
<dbReference type="InterPro" id="IPR023408">
    <property type="entry name" value="MscS_beta-dom_sf"/>
</dbReference>
<keyword evidence="8" id="KW-0732">Signal</keyword>
<reference evidence="12 13" key="1">
    <citation type="submission" date="2022-12" db="EMBL/GenBank/DDBJ databases">
        <title>Sphingomonas abieness sp. nov., an endophytic bacterium isolated from Abies koreana.</title>
        <authorList>
            <person name="Jiang L."/>
            <person name="Lee J."/>
        </authorList>
    </citation>
    <scope>NUCLEOTIDE SEQUENCE [LARGE SCALE GENOMIC DNA]</scope>
    <source>
        <strain evidence="13">PAMB 00755</strain>
    </source>
</reference>
<comment type="subcellular location">
    <subcellularLocation>
        <location evidence="1">Cell membrane</location>
        <topology evidence="1">Multi-pass membrane protein</topology>
    </subcellularLocation>
</comment>
<dbReference type="Pfam" id="PF21082">
    <property type="entry name" value="MS_channel_3rd"/>
    <property type="match status" value="1"/>
</dbReference>
<dbReference type="PANTHER" id="PTHR30347:SF9">
    <property type="entry name" value="MINICONDUCTANCE MECHANOSENSITIVE CHANNEL MSCM"/>
    <property type="match status" value="1"/>
</dbReference>